<evidence type="ECO:0000313" key="1">
    <source>
        <dbReference type="EMBL" id="KAE9402246.1"/>
    </source>
</evidence>
<dbReference type="OrthoDB" id="2976539at2759"/>
<gene>
    <name evidence="1" type="ORF">BT96DRAFT_937385</name>
</gene>
<reference evidence="1" key="1">
    <citation type="journal article" date="2019" name="Environ. Microbiol.">
        <title>Fungal ecological strategies reflected in gene transcription - a case study of two litter decomposers.</title>
        <authorList>
            <person name="Barbi F."/>
            <person name="Kohler A."/>
            <person name="Barry K."/>
            <person name="Baskaran P."/>
            <person name="Daum C."/>
            <person name="Fauchery L."/>
            <person name="Ihrmark K."/>
            <person name="Kuo A."/>
            <person name="LaButti K."/>
            <person name="Lipzen A."/>
            <person name="Morin E."/>
            <person name="Grigoriev I.V."/>
            <person name="Henrissat B."/>
            <person name="Lindahl B."/>
            <person name="Martin F."/>
        </authorList>
    </citation>
    <scope>NUCLEOTIDE SEQUENCE</scope>
    <source>
        <strain evidence="1">JB14</strain>
    </source>
</reference>
<name>A0A6A4HVM4_9AGAR</name>
<evidence type="ECO:0000313" key="2">
    <source>
        <dbReference type="Proteomes" id="UP000799118"/>
    </source>
</evidence>
<protein>
    <submittedName>
        <fullName evidence="1">Uncharacterized protein</fullName>
    </submittedName>
</protein>
<sequence>MSEIESQEKMKIKLPTMLGMMKRKNRKMMMHSMQMTMLLSLAAMMKIVISRLLVIKRLAADMLTSLSPISMMTMNLRLAMDVFTRPREDLTKLPPFTVNSAESYVGFTVLFSNQLQCQIAQNQISWKRAFPQNVPRSLMGKEVGWKAVITAMEALKKDKYLVFIYLPKVIRNLPKEQYAIELPLAESTADAIASQQAQFTESAQDQIEMLKTKYPVGNNHLWPNICVYHDQESNNYFELTDLRISAWAAQIIKGTATYNKPQTTLAYFHSTTCIHFILSKPPTEQSMGATALSAPFIPPPAASVVPMAPGIILLNNPLGSSLI</sequence>
<dbReference type="Proteomes" id="UP000799118">
    <property type="component" value="Unassembled WGS sequence"/>
</dbReference>
<dbReference type="AlphaFoldDB" id="A0A6A4HVM4"/>
<keyword evidence="2" id="KW-1185">Reference proteome</keyword>
<accession>A0A6A4HVM4</accession>
<proteinExistence type="predicted"/>
<organism evidence="1 2">
    <name type="scientific">Gymnopus androsaceus JB14</name>
    <dbReference type="NCBI Taxonomy" id="1447944"/>
    <lineage>
        <taxon>Eukaryota</taxon>
        <taxon>Fungi</taxon>
        <taxon>Dikarya</taxon>
        <taxon>Basidiomycota</taxon>
        <taxon>Agaricomycotina</taxon>
        <taxon>Agaricomycetes</taxon>
        <taxon>Agaricomycetidae</taxon>
        <taxon>Agaricales</taxon>
        <taxon>Marasmiineae</taxon>
        <taxon>Omphalotaceae</taxon>
        <taxon>Gymnopus</taxon>
    </lineage>
</organism>
<dbReference type="EMBL" id="ML769437">
    <property type="protein sequence ID" value="KAE9402246.1"/>
    <property type="molecule type" value="Genomic_DNA"/>
</dbReference>